<accession>A0A1D8TTH1</accession>
<sequence>MLDKVRWLYEHGAFVGHILSYLSFWGRWVRSGLQTVVGVRDRSAFEGLGGASRCRDRTRP</sequence>
<dbReference type="AlphaFoldDB" id="A0A1D8TTH1"/>
<protein>
    <submittedName>
        <fullName evidence="1">Uncharacterized protein</fullName>
    </submittedName>
</protein>
<organism evidence="1 2">
    <name type="scientific">Moorena producens PAL-8-15-08-1</name>
    <dbReference type="NCBI Taxonomy" id="1458985"/>
    <lineage>
        <taxon>Bacteria</taxon>
        <taxon>Bacillati</taxon>
        <taxon>Cyanobacteriota</taxon>
        <taxon>Cyanophyceae</taxon>
        <taxon>Coleofasciculales</taxon>
        <taxon>Coleofasciculaceae</taxon>
        <taxon>Moorena</taxon>
    </lineage>
</organism>
<reference evidence="2" key="1">
    <citation type="submission" date="2016-10" db="EMBL/GenBank/DDBJ databases">
        <title>Comparative genomics uncovers the prolific and rare metabolic potential of the cyanobacterial genus Moorea.</title>
        <authorList>
            <person name="Leao T."/>
            <person name="Castelao G."/>
            <person name="Korobeynikov A."/>
            <person name="Monroe E.A."/>
            <person name="Podell S."/>
            <person name="Glukhov E."/>
            <person name="Allen E."/>
            <person name="Gerwick W.H."/>
            <person name="Gerwick L."/>
        </authorList>
    </citation>
    <scope>NUCLEOTIDE SEQUENCE [LARGE SCALE GENOMIC DNA]</scope>
    <source>
        <strain evidence="2">PAL-8-15-08-1</strain>
    </source>
</reference>
<dbReference type="KEGG" id="mpro:BJP34_16865"/>
<gene>
    <name evidence="1" type="ORF">BJP34_16865</name>
</gene>
<dbReference type="EMBL" id="CP017599">
    <property type="protein sequence ID" value="AOX00894.1"/>
    <property type="molecule type" value="Genomic_DNA"/>
</dbReference>
<dbReference type="Proteomes" id="UP000177870">
    <property type="component" value="Chromosome"/>
</dbReference>
<evidence type="ECO:0000313" key="2">
    <source>
        <dbReference type="Proteomes" id="UP000177870"/>
    </source>
</evidence>
<proteinExistence type="predicted"/>
<name>A0A1D8TTH1_9CYAN</name>
<evidence type="ECO:0000313" key="1">
    <source>
        <dbReference type="EMBL" id="AOX00894.1"/>
    </source>
</evidence>